<dbReference type="SUPFAM" id="SSF46973">
    <property type="entry name" value="Enzyme IIa from lactose specific PTS, IIa-lac"/>
    <property type="match status" value="1"/>
</dbReference>
<dbReference type="InterPro" id="IPR003188">
    <property type="entry name" value="PTS_IIA_lac/cel"/>
</dbReference>
<dbReference type="RefSeq" id="WP_074912008.1">
    <property type="nucleotide sequence ID" value="NZ_FOVK01000005.1"/>
</dbReference>
<dbReference type="OrthoDB" id="389577at2"/>
<evidence type="ECO:0000313" key="8">
    <source>
        <dbReference type="EMBL" id="SFN77866.1"/>
    </source>
</evidence>
<organism evidence="8 9">
    <name type="scientific">Proteiniclasticum ruminis</name>
    <dbReference type="NCBI Taxonomy" id="398199"/>
    <lineage>
        <taxon>Bacteria</taxon>
        <taxon>Bacillati</taxon>
        <taxon>Bacillota</taxon>
        <taxon>Clostridia</taxon>
        <taxon>Eubacteriales</taxon>
        <taxon>Clostridiaceae</taxon>
        <taxon>Proteiniclasticum</taxon>
    </lineage>
</organism>
<evidence type="ECO:0000313" key="9">
    <source>
        <dbReference type="Proteomes" id="UP000181899"/>
    </source>
</evidence>
<feature type="modified residue" description="Phosphohistidine; by HPr" evidence="7">
    <location>
        <position position="77"/>
    </location>
</feature>
<name>A0A1I5BT09_9CLOT</name>
<evidence type="ECO:0000256" key="4">
    <source>
        <dbReference type="ARBA" id="ARBA00022683"/>
    </source>
</evidence>
<keyword evidence="1" id="KW-0813">Transport</keyword>
<keyword evidence="2" id="KW-0762">Sugar transport</keyword>
<reference evidence="8 9" key="1">
    <citation type="submission" date="2016-10" db="EMBL/GenBank/DDBJ databases">
        <authorList>
            <person name="de Groot N.N."/>
        </authorList>
    </citation>
    <scope>NUCLEOTIDE SEQUENCE [LARGE SCALE GENOMIC DNA]</scope>
    <source>
        <strain evidence="8 9">ML2</strain>
    </source>
</reference>
<dbReference type="Proteomes" id="UP000181899">
    <property type="component" value="Unassembled WGS sequence"/>
</dbReference>
<keyword evidence="6" id="KW-0479">Metal-binding</keyword>
<evidence type="ECO:0000256" key="2">
    <source>
        <dbReference type="ARBA" id="ARBA00022597"/>
    </source>
</evidence>
<evidence type="ECO:0000256" key="1">
    <source>
        <dbReference type="ARBA" id="ARBA00022448"/>
    </source>
</evidence>
<comment type="cofactor">
    <cofactor evidence="6">
        <name>Mg(2+)</name>
        <dbReference type="ChEBI" id="CHEBI:18420"/>
    </cofactor>
    <text evidence="6">Binds 1 Mg(2+) ion per trimer.</text>
</comment>
<evidence type="ECO:0000256" key="5">
    <source>
        <dbReference type="PIRSR" id="PIRSR000699-1"/>
    </source>
</evidence>
<keyword evidence="4" id="KW-0598">Phosphotransferase system</keyword>
<evidence type="ECO:0000256" key="7">
    <source>
        <dbReference type="PROSITE-ProRule" id="PRU00418"/>
    </source>
</evidence>
<protein>
    <submittedName>
        <fullName evidence="8">PTS system, cellobiose-specific IIA component</fullName>
    </submittedName>
</protein>
<dbReference type="PIRSF" id="PIRSF000699">
    <property type="entry name" value="PTS_IILac_III"/>
    <property type="match status" value="1"/>
</dbReference>
<feature type="active site" description="Tele-phosphohistidine intermediate" evidence="5">
    <location>
        <position position="77"/>
    </location>
</feature>
<dbReference type="CDD" id="cd00215">
    <property type="entry name" value="PTS_IIA_lac"/>
    <property type="match status" value="1"/>
</dbReference>
<sequence length="106" mass="12042">MSQEMEMIIFNIINYAGMAKGLAYDALRAAEEGKYEDVEAFLKESDENLLEAHKVQTSIIQAEARGEKPEVSVLFVHAQDQLMTAMESRTLIEHLIKMHKKMDGIK</sequence>
<proteinExistence type="predicted"/>
<dbReference type="GO" id="GO:0046872">
    <property type="term" value="F:metal ion binding"/>
    <property type="evidence" value="ECO:0007669"/>
    <property type="project" value="UniProtKB-KW"/>
</dbReference>
<gene>
    <name evidence="8" type="ORF">SAMN04488695_10545</name>
</gene>
<dbReference type="GO" id="GO:0009401">
    <property type="term" value="P:phosphoenolpyruvate-dependent sugar phosphotransferase system"/>
    <property type="evidence" value="ECO:0007669"/>
    <property type="project" value="UniProtKB-KW"/>
</dbReference>
<keyword evidence="9" id="KW-1185">Reference proteome</keyword>
<dbReference type="InterPro" id="IPR036542">
    <property type="entry name" value="PTS_IIA_lac/cel_sf"/>
</dbReference>
<feature type="binding site" evidence="6">
    <location>
        <position position="80"/>
    </location>
    <ligand>
        <name>Mg(2+)</name>
        <dbReference type="ChEBI" id="CHEBI:18420"/>
        <note>ligand shared between all trimeric partners</note>
    </ligand>
</feature>
<keyword evidence="6" id="KW-0460">Magnesium</keyword>
<dbReference type="PROSITE" id="PS51095">
    <property type="entry name" value="PTS_EIIA_TYPE_3"/>
    <property type="match status" value="1"/>
</dbReference>
<evidence type="ECO:0000256" key="6">
    <source>
        <dbReference type="PIRSR" id="PIRSR000699-2"/>
    </source>
</evidence>
<accession>A0A1I5BT09</accession>
<dbReference type="AlphaFoldDB" id="A0A1I5BT09"/>
<dbReference type="PANTHER" id="PTHR34382">
    <property type="entry name" value="PTS SYSTEM N,N'-DIACETYLCHITOBIOSE-SPECIFIC EIIA COMPONENT"/>
    <property type="match status" value="1"/>
</dbReference>
<dbReference type="GO" id="GO:0016740">
    <property type="term" value="F:transferase activity"/>
    <property type="evidence" value="ECO:0007669"/>
    <property type="project" value="UniProtKB-KW"/>
</dbReference>
<keyword evidence="3" id="KW-0808">Transferase</keyword>
<dbReference type="Gene3D" id="1.20.58.80">
    <property type="entry name" value="Phosphotransferase system, lactose/cellobiose-type IIA subunit"/>
    <property type="match status" value="1"/>
</dbReference>
<evidence type="ECO:0000256" key="3">
    <source>
        <dbReference type="ARBA" id="ARBA00022679"/>
    </source>
</evidence>
<dbReference type="Pfam" id="PF02255">
    <property type="entry name" value="PTS_IIA"/>
    <property type="match status" value="1"/>
</dbReference>
<dbReference type="EMBL" id="FOVK01000005">
    <property type="protein sequence ID" value="SFN77866.1"/>
    <property type="molecule type" value="Genomic_DNA"/>
</dbReference>
<dbReference type="PANTHER" id="PTHR34382:SF7">
    <property type="entry name" value="PTS SYSTEM N,N'-DIACETYLCHITOBIOSE-SPECIFIC EIIA COMPONENT"/>
    <property type="match status" value="1"/>
</dbReference>